<reference evidence="1 2" key="1">
    <citation type="submission" date="2016-08" db="EMBL/GenBank/DDBJ databases">
        <authorList>
            <person name="Loux V."/>
            <person name="Rue O."/>
        </authorList>
    </citation>
    <scope>NUCLEOTIDE SEQUENCE [LARGE SCALE GENOMIC DNA]</scope>
    <source>
        <strain evidence="1 2">AFSSA_08CEB44bac</strain>
    </source>
</reference>
<gene>
    <name evidence="1" type="ORF">BCB44BAC_03327</name>
</gene>
<proteinExistence type="predicted"/>
<dbReference type="RefSeq" id="WP_087099181.1">
    <property type="nucleotide sequence ID" value="NZ_CP066179.1"/>
</dbReference>
<accession>A0AAX2CKG7</accession>
<organism evidence="1 2">
    <name type="scientific">Bacillus cytotoxicus</name>
    <dbReference type="NCBI Taxonomy" id="580165"/>
    <lineage>
        <taxon>Bacteria</taxon>
        <taxon>Bacillati</taxon>
        <taxon>Bacillota</taxon>
        <taxon>Bacilli</taxon>
        <taxon>Bacillales</taxon>
        <taxon>Bacillaceae</taxon>
        <taxon>Bacillus</taxon>
        <taxon>Bacillus cereus group</taxon>
    </lineage>
</organism>
<evidence type="ECO:0000313" key="1">
    <source>
        <dbReference type="EMBL" id="SCM00520.1"/>
    </source>
</evidence>
<dbReference type="EMBL" id="FMIK01000045">
    <property type="protein sequence ID" value="SCM00520.1"/>
    <property type="molecule type" value="Genomic_DNA"/>
</dbReference>
<name>A0AAX2CKG7_9BACI</name>
<dbReference type="InterPro" id="IPR006524">
    <property type="entry name" value="ArpU-like"/>
</dbReference>
<evidence type="ECO:0000313" key="2">
    <source>
        <dbReference type="Proteomes" id="UP000242164"/>
    </source>
</evidence>
<protein>
    <submittedName>
        <fullName evidence="1">Phage transcriptional regulator, ArpU family</fullName>
    </submittedName>
</protein>
<comment type="caution">
    <text evidence="1">The sequence shown here is derived from an EMBL/GenBank/DDBJ whole genome shotgun (WGS) entry which is preliminary data.</text>
</comment>
<sequence>MEEATLNLEMKELDRKASARKALRALRKYRMYMLSVDDEYLPKVTATYSLTPPSRTNQFHSSTENIIEIIDREREKESYMNRIWKGINRLSAESRKLIIEKFMGRDELFDFEVYNKMGISKPNFDRKKRKALSDLACALGIEVYK</sequence>
<dbReference type="Proteomes" id="UP000242164">
    <property type="component" value="Unassembled WGS sequence"/>
</dbReference>
<dbReference type="AlphaFoldDB" id="A0AAX2CKG7"/>
<dbReference type="NCBIfam" id="TIGR01637">
    <property type="entry name" value="phage_arpU"/>
    <property type="match status" value="1"/>
</dbReference>